<organism evidence="5 6">
    <name type="scientific">Micromonospora deserti</name>
    <dbReference type="NCBI Taxonomy" id="2070366"/>
    <lineage>
        <taxon>Bacteria</taxon>
        <taxon>Bacillati</taxon>
        <taxon>Actinomycetota</taxon>
        <taxon>Actinomycetes</taxon>
        <taxon>Micromonosporales</taxon>
        <taxon>Micromonosporaceae</taxon>
        <taxon>Micromonospora</taxon>
    </lineage>
</organism>
<dbReference type="InterPro" id="IPR036390">
    <property type="entry name" value="WH_DNA-bd_sf"/>
</dbReference>
<name>A0A2W2CKE5_9ACTN</name>
<evidence type="ECO:0000259" key="2">
    <source>
        <dbReference type="Pfam" id="PF08279"/>
    </source>
</evidence>
<proteinExistence type="predicted"/>
<reference evidence="5 6" key="1">
    <citation type="submission" date="2018-01" db="EMBL/GenBank/DDBJ databases">
        <title>Draft genome sequence of Salinispora sp. 13K206.</title>
        <authorList>
            <person name="Sahin N."/>
            <person name="Saygin H."/>
            <person name="Ay H."/>
        </authorList>
    </citation>
    <scope>NUCLEOTIDE SEQUENCE [LARGE SCALE GENOMIC DNA]</scope>
    <source>
        <strain evidence="5 6">13K206</strain>
    </source>
</reference>
<gene>
    <name evidence="5" type="ORF">C1I99_10455</name>
</gene>
<dbReference type="PROSITE" id="PS52050">
    <property type="entry name" value="WYL"/>
    <property type="match status" value="1"/>
</dbReference>
<evidence type="ECO:0000313" key="5">
    <source>
        <dbReference type="EMBL" id="PZF99941.1"/>
    </source>
</evidence>
<dbReference type="RefSeq" id="WP_111134021.1">
    <property type="nucleotide sequence ID" value="NZ_POUB01000051.1"/>
</dbReference>
<dbReference type="AlphaFoldDB" id="A0A2W2CKE5"/>
<evidence type="ECO:0000256" key="1">
    <source>
        <dbReference type="SAM" id="MobiDB-lite"/>
    </source>
</evidence>
<evidence type="ECO:0000259" key="4">
    <source>
        <dbReference type="Pfam" id="PF25583"/>
    </source>
</evidence>
<dbReference type="EMBL" id="POUB01000051">
    <property type="protein sequence ID" value="PZF99941.1"/>
    <property type="molecule type" value="Genomic_DNA"/>
</dbReference>
<dbReference type="Proteomes" id="UP000248749">
    <property type="component" value="Unassembled WGS sequence"/>
</dbReference>
<keyword evidence="6" id="KW-1185">Reference proteome</keyword>
<feature type="domain" description="Helix-turn-helix type 11" evidence="2">
    <location>
        <begin position="7"/>
        <end position="62"/>
    </location>
</feature>
<sequence length="339" mass="36732">MSHPAGRVLSLLELLQSQHRLTGAELARRLGVDERTVRRYATTLVDLGIPVTADRGRYGGYRLRPGYKLPPLMLTDDEAVAVLLGLVAAERLGLGTEEPATATAMAKIHRVLPAALAERLAAVQEHLGFTLRRAEPDARPATGTLLTLGAATRHRRRLRLAYRSWSGGTSRRELDPYGLVFHAGRWYVTGHDHLRGEVRTFRLDRIGEVVPGEETFTVPAGFDPVAQVTRSLAGVPYAHDVEVLLETDLATARRRVPPSVAELTTTADGVLLRARVEHLDGMAQLLAGLGWPFTVLRPDGLRAAVAAHARRLADWAGRSGGAGDWPRSGPSPPAGRGLD</sequence>
<dbReference type="InterPro" id="IPR013196">
    <property type="entry name" value="HTH_11"/>
</dbReference>
<comment type="caution">
    <text evidence="5">The sequence shown here is derived from an EMBL/GenBank/DDBJ whole genome shotgun (WGS) entry which is preliminary data.</text>
</comment>
<accession>A0A2W2CKE5</accession>
<feature type="domain" description="WYL" evidence="3">
    <location>
        <begin position="144"/>
        <end position="209"/>
    </location>
</feature>
<feature type="domain" description="WCX" evidence="4">
    <location>
        <begin position="239"/>
        <end position="313"/>
    </location>
</feature>
<dbReference type="Pfam" id="PF25583">
    <property type="entry name" value="WCX"/>
    <property type="match status" value="1"/>
</dbReference>
<evidence type="ECO:0000259" key="3">
    <source>
        <dbReference type="Pfam" id="PF13280"/>
    </source>
</evidence>
<dbReference type="Pfam" id="PF13280">
    <property type="entry name" value="WYL"/>
    <property type="match status" value="1"/>
</dbReference>
<dbReference type="InterPro" id="IPR028349">
    <property type="entry name" value="PafC-like"/>
</dbReference>
<dbReference type="PANTHER" id="PTHR34580:SF3">
    <property type="entry name" value="PROTEIN PAFB"/>
    <property type="match status" value="1"/>
</dbReference>
<dbReference type="Pfam" id="PF08279">
    <property type="entry name" value="HTH_11"/>
    <property type="match status" value="1"/>
</dbReference>
<dbReference type="InterPro" id="IPR026881">
    <property type="entry name" value="WYL_dom"/>
</dbReference>
<dbReference type="InterPro" id="IPR036388">
    <property type="entry name" value="WH-like_DNA-bd_sf"/>
</dbReference>
<dbReference type="SUPFAM" id="SSF46785">
    <property type="entry name" value="Winged helix' DNA-binding domain"/>
    <property type="match status" value="1"/>
</dbReference>
<protein>
    <submittedName>
        <fullName evidence="5">Transcriptional regulator</fullName>
    </submittedName>
</protein>
<dbReference type="OrthoDB" id="3616433at2"/>
<dbReference type="Gene3D" id="1.10.10.10">
    <property type="entry name" value="Winged helix-like DNA-binding domain superfamily/Winged helix DNA-binding domain"/>
    <property type="match status" value="1"/>
</dbReference>
<dbReference type="PANTHER" id="PTHR34580">
    <property type="match status" value="1"/>
</dbReference>
<dbReference type="PIRSF" id="PIRSF016838">
    <property type="entry name" value="PafC"/>
    <property type="match status" value="1"/>
</dbReference>
<dbReference type="InterPro" id="IPR057727">
    <property type="entry name" value="WCX_dom"/>
</dbReference>
<evidence type="ECO:0000313" key="6">
    <source>
        <dbReference type="Proteomes" id="UP000248749"/>
    </source>
</evidence>
<feature type="region of interest" description="Disordered" evidence="1">
    <location>
        <begin position="317"/>
        <end position="339"/>
    </location>
</feature>
<dbReference type="InterPro" id="IPR051534">
    <property type="entry name" value="CBASS_pafABC_assoc_protein"/>
</dbReference>